<feature type="coiled-coil region" evidence="1">
    <location>
        <begin position="507"/>
        <end position="569"/>
    </location>
</feature>
<name>A0A8J5YPE5_9ROSI</name>
<dbReference type="InterPro" id="IPR056647">
    <property type="entry name" value="DUF7745"/>
</dbReference>
<gene>
    <name evidence="3" type="ORF">CXB51_015967</name>
</gene>
<reference evidence="3 4" key="1">
    <citation type="journal article" date="2021" name="bioRxiv">
        <title>The Gossypium anomalum genome as a resource for cotton improvement and evolutionary analysis of hybrid incompatibility.</title>
        <authorList>
            <person name="Grover C.E."/>
            <person name="Yuan D."/>
            <person name="Arick M.A."/>
            <person name="Miller E.R."/>
            <person name="Hu G."/>
            <person name="Peterson D.G."/>
            <person name="Wendel J.F."/>
            <person name="Udall J.A."/>
        </authorList>
    </citation>
    <scope>NUCLEOTIDE SEQUENCE [LARGE SCALE GENOMIC DNA]</scope>
    <source>
        <strain evidence="3">JFW-Udall</strain>
        <tissue evidence="3">Leaf</tissue>
    </source>
</reference>
<proteinExistence type="predicted"/>
<keyword evidence="1" id="KW-0175">Coiled coil</keyword>
<feature type="domain" description="DUF7745" evidence="2">
    <location>
        <begin position="118"/>
        <end position="477"/>
    </location>
</feature>
<evidence type="ECO:0000313" key="3">
    <source>
        <dbReference type="EMBL" id="KAG8489989.1"/>
    </source>
</evidence>
<feature type="coiled-coil region" evidence="1">
    <location>
        <begin position="607"/>
        <end position="674"/>
    </location>
</feature>
<comment type="caution">
    <text evidence="3">The sequence shown here is derived from an EMBL/GenBank/DDBJ whole genome shotgun (WGS) entry which is preliminary data.</text>
</comment>
<dbReference type="EMBL" id="JAHUZN010000006">
    <property type="protein sequence ID" value="KAG8489989.1"/>
    <property type="molecule type" value="Genomic_DNA"/>
</dbReference>
<dbReference type="PANTHER" id="PTHR48200">
    <property type="entry name" value="PROTEIN, PUTATIVE-RELATED"/>
    <property type="match status" value="1"/>
</dbReference>
<accession>A0A8J5YPE5</accession>
<dbReference type="Proteomes" id="UP000701853">
    <property type="component" value="Chromosome 6"/>
</dbReference>
<keyword evidence="4" id="KW-1185">Reference proteome</keyword>
<evidence type="ECO:0000313" key="4">
    <source>
        <dbReference type="Proteomes" id="UP000701853"/>
    </source>
</evidence>
<organism evidence="3 4">
    <name type="scientific">Gossypium anomalum</name>
    <dbReference type="NCBI Taxonomy" id="47600"/>
    <lineage>
        <taxon>Eukaryota</taxon>
        <taxon>Viridiplantae</taxon>
        <taxon>Streptophyta</taxon>
        <taxon>Embryophyta</taxon>
        <taxon>Tracheophyta</taxon>
        <taxon>Spermatophyta</taxon>
        <taxon>Magnoliopsida</taxon>
        <taxon>eudicotyledons</taxon>
        <taxon>Gunneridae</taxon>
        <taxon>Pentapetalae</taxon>
        <taxon>rosids</taxon>
        <taxon>malvids</taxon>
        <taxon>Malvales</taxon>
        <taxon>Malvaceae</taxon>
        <taxon>Malvoideae</taxon>
        <taxon>Gossypium</taxon>
    </lineage>
</organism>
<dbReference type="PANTHER" id="PTHR48200:SF1">
    <property type="entry name" value="AMINOTRANSFERASE-LIKE PLANT MOBILE DOMAIN-CONTAINING PROTEIN"/>
    <property type="match status" value="1"/>
</dbReference>
<sequence>MHDRCGHTLLSGSEKLLLREVFTSVQDSESLSGYIRTCVFVRFSPPYRRREMYPPESNSKEFNMEKGFLDRVEDNAAVRVWSEKTQQEKGDSLAEGYESELWDFTRISVTQNDLRGLREIWNSWNDEIKQLFYYNYGDLPCLLDITVDKYLFRALAQFWNPAYSCFTFGGVDLVPTVEEYMVLLNCPSMQADRAYSRPVSVPPFSKKLMRITGMSEQWVAARIKQKGDSKCIPWGNLRDLILAHPDLKKRVDVFALSIYGLVVFPKALGYVDEAVSDLFDRLDKGTTPVPAILAETFRSLNACRRADEGRFIGCAQLLLAWFHSHFWKAEKVSYRVFSRDYSPLRELVATSRRDDISEEKWITILQNLQAKNVEWRAPWFLPGEILYRCGNFDWVPLAGIWGASGYTPLLVLRQYRSRQFIPATQGLAQCEFSYKDDGYKKKVREISDTWNQTRRMKGFTAGSMATPEYEWWWGRRVNDNIPKPNQGSTQPIEEHLRVAPSELEIIKQDFERKSSEFGKKIEQLEEEKMRLGLDVDIHKLEAEKLRKGKNKAEEDLDSLKTDYKKLRKSIRTAGLGKTPEQWRQEIGKEKTRADQWEKKFHDVRVQEDVLKKNLLESQNEKEKLRARVAELERSLHQHRSRNSVIELRASLSRIEELKEEIGKLETALQDSKIRVELLEVREVADHLQTLAVQADVLSLQYESESDRGRNLAGLLREVKALGIRAKSYM</sequence>
<evidence type="ECO:0000256" key="1">
    <source>
        <dbReference type="SAM" id="Coils"/>
    </source>
</evidence>
<evidence type="ECO:0000259" key="2">
    <source>
        <dbReference type="Pfam" id="PF24924"/>
    </source>
</evidence>
<dbReference type="Pfam" id="PF24924">
    <property type="entry name" value="DUF7745"/>
    <property type="match status" value="1"/>
</dbReference>
<protein>
    <recommendedName>
        <fullName evidence="2">DUF7745 domain-containing protein</fullName>
    </recommendedName>
</protein>
<dbReference type="AlphaFoldDB" id="A0A8J5YPE5"/>